<protein>
    <submittedName>
        <fullName evidence="2">Uncharacterized protein</fullName>
    </submittedName>
</protein>
<accession>A0A0G4HZE9</accession>
<organism evidence="2">
    <name type="scientific">Chromera velia CCMP2878</name>
    <dbReference type="NCBI Taxonomy" id="1169474"/>
    <lineage>
        <taxon>Eukaryota</taxon>
        <taxon>Sar</taxon>
        <taxon>Alveolata</taxon>
        <taxon>Colpodellida</taxon>
        <taxon>Chromeraceae</taxon>
        <taxon>Chromera</taxon>
    </lineage>
</organism>
<feature type="transmembrane region" description="Helical" evidence="1">
    <location>
        <begin position="69"/>
        <end position="89"/>
    </location>
</feature>
<evidence type="ECO:0000313" key="2">
    <source>
        <dbReference type="EMBL" id="CEM49899.1"/>
    </source>
</evidence>
<keyword evidence="1" id="KW-0472">Membrane</keyword>
<evidence type="ECO:0000256" key="1">
    <source>
        <dbReference type="SAM" id="Phobius"/>
    </source>
</evidence>
<dbReference type="VEuPathDB" id="CryptoDB:Cvel_9679"/>
<keyword evidence="1" id="KW-1133">Transmembrane helix</keyword>
<proteinExistence type="predicted"/>
<reference evidence="2" key="1">
    <citation type="submission" date="2014-11" db="EMBL/GenBank/DDBJ databases">
        <authorList>
            <person name="Otto D Thomas"/>
            <person name="Naeem Raeece"/>
        </authorList>
    </citation>
    <scope>NUCLEOTIDE SEQUENCE</scope>
</reference>
<keyword evidence="1" id="KW-0812">Transmembrane</keyword>
<name>A0A0G4HZE9_9ALVE</name>
<dbReference type="AlphaFoldDB" id="A0A0G4HZE9"/>
<sequence>MAFVNTYLRGFSSLLSPSFYRGVWGSMEGKGAVQAVGSLETFSEKYIRQFYLVFRGRDGFWSFRSPFDLQSSTFALVFLVNYIFVRSFICVPKMKRAAHLSASAYGQNGQAVNAIPK</sequence>
<dbReference type="EMBL" id="CDMZ01004489">
    <property type="protein sequence ID" value="CEM49899.1"/>
    <property type="molecule type" value="Genomic_DNA"/>
</dbReference>
<gene>
    <name evidence="2" type="ORF">Cvel_9679</name>
</gene>
<dbReference type="PhylomeDB" id="A0A0G4HZE9"/>